<name>A0A0G4GUP8_9ALVE</name>
<evidence type="ECO:0000256" key="4">
    <source>
        <dbReference type="SAM" id="MobiDB-lite"/>
    </source>
</evidence>
<dbReference type="SUPFAM" id="SSF103506">
    <property type="entry name" value="Mitochondrial carrier"/>
    <property type="match status" value="1"/>
</dbReference>
<evidence type="ECO:0000313" key="5">
    <source>
        <dbReference type="EMBL" id="CEM34507.1"/>
    </source>
</evidence>
<dbReference type="EMBL" id="CDMZ01001566">
    <property type="protein sequence ID" value="CEM34507.1"/>
    <property type="molecule type" value="Genomic_DNA"/>
</dbReference>
<protein>
    <submittedName>
        <fullName evidence="5">Uncharacterized protein</fullName>
    </submittedName>
</protein>
<gene>
    <name evidence="5" type="ORF">Cvel_23447</name>
</gene>
<dbReference type="Pfam" id="PF00153">
    <property type="entry name" value="Mito_carr"/>
    <property type="match status" value="1"/>
</dbReference>
<reference evidence="5" key="1">
    <citation type="submission" date="2014-11" db="EMBL/GenBank/DDBJ databases">
        <authorList>
            <person name="Otto D Thomas"/>
            <person name="Naeem Raeece"/>
        </authorList>
    </citation>
    <scope>NUCLEOTIDE SEQUENCE</scope>
</reference>
<dbReference type="GO" id="GO:0016020">
    <property type="term" value="C:membrane"/>
    <property type="evidence" value="ECO:0007669"/>
    <property type="project" value="UniProtKB-SubCell"/>
</dbReference>
<dbReference type="InterPro" id="IPR018108">
    <property type="entry name" value="MCP_transmembrane"/>
</dbReference>
<dbReference type="AlphaFoldDB" id="A0A0G4GUP8"/>
<evidence type="ECO:0000256" key="2">
    <source>
        <dbReference type="ARBA" id="ARBA00022692"/>
    </source>
</evidence>
<proteinExistence type="predicted"/>
<feature type="region of interest" description="Disordered" evidence="4">
    <location>
        <begin position="224"/>
        <end position="243"/>
    </location>
</feature>
<evidence type="ECO:0000256" key="3">
    <source>
        <dbReference type="ARBA" id="ARBA00023136"/>
    </source>
</evidence>
<dbReference type="PhylomeDB" id="A0A0G4GUP8"/>
<keyword evidence="2" id="KW-0812">Transmembrane</keyword>
<evidence type="ECO:0000256" key="1">
    <source>
        <dbReference type="ARBA" id="ARBA00004141"/>
    </source>
</evidence>
<dbReference type="VEuPathDB" id="CryptoDB:Cvel_23447"/>
<dbReference type="InterPro" id="IPR023395">
    <property type="entry name" value="MCP_dom_sf"/>
</dbReference>
<organism evidence="5">
    <name type="scientific">Chromera velia CCMP2878</name>
    <dbReference type="NCBI Taxonomy" id="1169474"/>
    <lineage>
        <taxon>Eukaryota</taxon>
        <taxon>Sar</taxon>
        <taxon>Alveolata</taxon>
        <taxon>Colpodellida</taxon>
        <taxon>Chromeraceae</taxon>
        <taxon>Chromera</taxon>
    </lineage>
</organism>
<keyword evidence="3" id="KW-0472">Membrane</keyword>
<accession>A0A0G4GUP8</accession>
<dbReference type="Gene3D" id="1.50.40.10">
    <property type="entry name" value="Mitochondrial carrier domain"/>
    <property type="match status" value="1"/>
</dbReference>
<comment type="subcellular location">
    <subcellularLocation>
        <location evidence="1">Membrane</location>
        <topology evidence="1">Multi-pass membrane protein</topology>
    </subcellularLocation>
</comment>
<sequence>MAVVTRQASGVYALFLRFVVDTTKMLGITQAVVESGGNADGTSEAASGGEEGEGMSPSPLLARYLSETVTYPVLTIMTRVAVFDRGPGLAALSYWDCVRLSVRLDGLGSLFSGFVPYLLSLMLEDFAGRKSAEIGAKQKMAAQEISVLKLAVSTGLGLVTQPLWSLCIVQRACSNLKGLCRSETSAGDVMRSFAFRGLFVQTVLISSLLVLNLNLLRWARELEEEEQERGGGGGGGRRGRGWERDGAFRLKEESEWFE</sequence>